<dbReference type="EMBL" id="DTAU01000065">
    <property type="protein sequence ID" value="HFQ78768.1"/>
    <property type="molecule type" value="Genomic_DNA"/>
</dbReference>
<name>A0A7J3MX64_9CREN</name>
<evidence type="ECO:0000256" key="5">
    <source>
        <dbReference type="ARBA" id="ARBA00022822"/>
    </source>
</evidence>
<keyword evidence="3 8" id="KW-0028">Amino-acid biosynthesis</keyword>
<feature type="domain" description="Indole-3-glycerol phosphate synthase" evidence="9">
    <location>
        <begin position="26"/>
        <end position="240"/>
    </location>
</feature>
<dbReference type="Pfam" id="PF00218">
    <property type="entry name" value="IGPS"/>
    <property type="match status" value="1"/>
</dbReference>
<comment type="pathway">
    <text evidence="2 8">Amino-acid biosynthesis; L-tryptophan biosynthesis; L-tryptophan from chorismate: step 4/5.</text>
</comment>
<evidence type="ECO:0000313" key="10">
    <source>
        <dbReference type="EMBL" id="HFQ78768.1"/>
    </source>
</evidence>
<comment type="catalytic activity">
    <reaction evidence="1 8">
        <text>1-(2-carboxyphenylamino)-1-deoxy-D-ribulose 5-phosphate + H(+) = (1S,2R)-1-C-(indol-3-yl)glycerol 3-phosphate + CO2 + H2O</text>
        <dbReference type="Rhea" id="RHEA:23476"/>
        <dbReference type="ChEBI" id="CHEBI:15377"/>
        <dbReference type="ChEBI" id="CHEBI:15378"/>
        <dbReference type="ChEBI" id="CHEBI:16526"/>
        <dbReference type="ChEBI" id="CHEBI:58613"/>
        <dbReference type="ChEBI" id="CHEBI:58866"/>
        <dbReference type="EC" id="4.1.1.48"/>
    </reaction>
</comment>
<dbReference type="InterPro" id="IPR011060">
    <property type="entry name" value="RibuloseP-bd_barrel"/>
</dbReference>
<dbReference type="AlphaFoldDB" id="A0A7J3MX64"/>
<keyword evidence="6 8" id="KW-0057">Aromatic amino acid biosynthesis</keyword>
<dbReference type="InterPro" id="IPR045186">
    <property type="entry name" value="Indole-3-glycerol_P_synth"/>
</dbReference>
<dbReference type="InterPro" id="IPR013785">
    <property type="entry name" value="Aldolase_TIM"/>
</dbReference>
<evidence type="ECO:0000256" key="7">
    <source>
        <dbReference type="ARBA" id="ARBA00023239"/>
    </source>
</evidence>
<keyword evidence="7 8" id="KW-0456">Lyase</keyword>
<reference evidence="11" key="1">
    <citation type="journal article" date="2020" name="mSystems">
        <title>Genome- and Community-Level Interaction Insights into Carbon Utilization and Element Cycling Functions of Hydrothermarchaeota in Hydrothermal Sediment.</title>
        <authorList>
            <person name="Zhou Z."/>
            <person name="Liu Y."/>
            <person name="Xu W."/>
            <person name="Pan J."/>
            <person name="Luo Z.H."/>
            <person name="Li M."/>
        </authorList>
    </citation>
    <scope>NUCLEOTIDE SEQUENCE [LARGE SCALE GENOMIC DNA]</scope>
    <source>
        <strain evidence="10">SpSt-629</strain>
        <strain evidence="11">SpSt-688</strain>
    </source>
</reference>
<proteinExistence type="inferred from homology"/>
<dbReference type="InterPro" id="IPR013798">
    <property type="entry name" value="Indole-3-glycerol_P_synth_dom"/>
</dbReference>
<dbReference type="GO" id="GO:0004425">
    <property type="term" value="F:indole-3-glycerol-phosphate synthase activity"/>
    <property type="evidence" value="ECO:0007669"/>
    <property type="project" value="UniProtKB-UniRule"/>
</dbReference>
<evidence type="ECO:0000256" key="6">
    <source>
        <dbReference type="ARBA" id="ARBA00023141"/>
    </source>
</evidence>
<sequence>MPKNIKGWLENVVRYNSLRPVLRISRFRNFYSLRDRIEEMHRRDRIAIIAEFKMRSPSGLNIVRDPTDYVKHVEKHVVGMSVLTEELYFGGSYNYLISIASITNLPILMKDIVVSYSQIETAYNIGADAILLIASILTDRELDALYEAARSFNLEVLIEVHNEDEAEHVVDMGFPMIGVNSRNLITFEIDLSKAYKVLEKIPNRVTKVAESGIKSRKDIDYLKNAGAKAFLIGTEIMLNPSKIYELTI</sequence>
<dbReference type="GO" id="GO:0004640">
    <property type="term" value="F:phosphoribosylanthranilate isomerase activity"/>
    <property type="evidence" value="ECO:0007669"/>
    <property type="project" value="TreeGrafter"/>
</dbReference>
<keyword evidence="4 8" id="KW-0210">Decarboxylase</keyword>
<dbReference type="SUPFAM" id="SSF51366">
    <property type="entry name" value="Ribulose-phoshate binding barrel"/>
    <property type="match status" value="1"/>
</dbReference>
<organism evidence="11">
    <name type="scientific">Ignisphaera aggregans</name>
    <dbReference type="NCBI Taxonomy" id="334771"/>
    <lineage>
        <taxon>Archaea</taxon>
        <taxon>Thermoproteota</taxon>
        <taxon>Thermoprotei</taxon>
        <taxon>Desulfurococcales</taxon>
        <taxon>Desulfurococcaceae</taxon>
        <taxon>Ignisphaera</taxon>
    </lineage>
</organism>
<dbReference type="UniPathway" id="UPA00035">
    <property type="reaction ID" value="UER00043"/>
</dbReference>
<protein>
    <recommendedName>
        <fullName evidence="8">Indole-3-glycerol phosphate synthase</fullName>
        <shortName evidence="8">IGPS</shortName>
        <ecNumber evidence="8">4.1.1.48</ecNumber>
    </recommendedName>
</protein>
<dbReference type="Gene3D" id="3.20.20.70">
    <property type="entry name" value="Aldolase class I"/>
    <property type="match status" value="1"/>
</dbReference>
<evidence type="ECO:0000256" key="3">
    <source>
        <dbReference type="ARBA" id="ARBA00022605"/>
    </source>
</evidence>
<evidence type="ECO:0000256" key="1">
    <source>
        <dbReference type="ARBA" id="ARBA00001633"/>
    </source>
</evidence>
<evidence type="ECO:0000256" key="4">
    <source>
        <dbReference type="ARBA" id="ARBA00022793"/>
    </source>
</evidence>
<comment type="caution">
    <text evidence="11">The sequence shown here is derived from an EMBL/GenBank/DDBJ whole genome shotgun (WGS) entry which is preliminary data.</text>
</comment>
<dbReference type="EC" id="4.1.1.48" evidence="8"/>
<evidence type="ECO:0000259" key="9">
    <source>
        <dbReference type="Pfam" id="PF00218"/>
    </source>
</evidence>
<dbReference type="PANTHER" id="PTHR22854">
    <property type="entry name" value="TRYPTOPHAN BIOSYNTHESIS PROTEIN"/>
    <property type="match status" value="1"/>
</dbReference>
<gene>
    <name evidence="8 11" type="primary">trpC</name>
    <name evidence="10" type="ORF">ENT99_03575</name>
    <name evidence="11" type="ORF">ENU64_01690</name>
</gene>
<keyword evidence="5 8" id="KW-0822">Tryptophan biosynthesis</keyword>
<dbReference type="HAMAP" id="MF_00134_A">
    <property type="entry name" value="IGPS_A"/>
    <property type="match status" value="1"/>
</dbReference>
<dbReference type="NCBIfam" id="NF001374">
    <property type="entry name" value="PRK00278.2-1"/>
    <property type="match status" value="1"/>
</dbReference>
<dbReference type="EMBL" id="DTDH01000051">
    <property type="protein sequence ID" value="HGT98128.1"/>
    <property type="molecule type" value="Genomic_DNA"/>
</dbReference>
<accession>A0A7J3MX64</accession>
<evidence type="ECO:0000256" key="2">
    <source>
        <dbReference type="ARBA" id="ARBA00004696"/>
    </source>
</evidence>
<dbReference type="GO" id="GO:0000162">
    <property type="term" value="P:L-tryptophan biosynthetic process"/>
    <property type="evidence" value="ECO:0007669"/>
    <property type="project" value="UniProtKB-UniRule"/>
</dbReference>
<comment type="similarity">
    <text evidence="8">Belongs to the TrpC family.</text>
</comment>
<dbReference type="PANTHER" id="PTHR22854:SF2">
    <property type="entry name" value="INDOLE-3-GLYCEROL-PHOSPHATE SYNTHASE"/>
    <property type="match status" value="1"/>
</dbReference>
<dbReference type="CDD" id="cd00331">
    <property type="entry name" value="IGPS"/>
    <property type="match status" value="1"/>
</dbReference>
<evidence type="ECO:0000313" key="11">
    <source>
        <dbReference type="EMBL" id="HGT98128.1"/>
    </source>
</evidence>
<evidence type="ECO:0000256" key="8">
    <source>
        <dbReference type="HAMAP-Rule" id="MF_00134"/>
    </source>
</evidence>